<dbReference type="Gene3D" id="3.80.10.10">
    <property type="entry name" value="Ribonuclease Inhibitor"/>
    <property type="match status" value="2"/>
</dbReference>
<feature type="compositionally biased region" description="Gly residues" evidence="1">
    <location>
        <begin position="293"/>
        <end position="304"/>
    </location>
</feature>
<evidence type="ECO:0000313" key="3">
    <source>
        <dbReference type="Proteomes" id="UP000827284"/>
    </source>
</evidence>
<dbReference type="GO" id="GO:0031146">
    <property type="term" value="P:SCF-dependent proteasomal ubiquitin-dependent protein catabolic process"/>
    <property type="evidence" value="ECO:0007669"/>
    <property type="project" value="TreeGrafter"/>
</dbReference>
<dbReference type="GO" id="GO:0019005">
    <property type="term" value="C:SCF ubiquitin ligase complex"/>
    <property type="evidence" value="ECO:0007669"/>
    <property type="project" value="TreeGrafter"/>
</dbReference>
<dbReference type="Proteomes" id="UP000827284">
    <property type="component" value="Unassembled WGS sequence"/>
</dbReference>
<feature type="region of interest" description="Disordered" evidence="1">
    <location>
        <begin position="283"/>
        <end position="306"/>
    </location>
</feature>
<reference evidence="2" key="1">
    <citation type="submission" date="2021-11" db="EMBL/GenBank/DDBJ databases">
        <authorList>
            <person name="Herlambang A."/>
            <person name="Guo Y."/>
            <person name="Takashima Y."/>
            <person name="Nishizawa T."/>
        </authorList>
    </citation>
    <scope>NUCLEOTIDE SEQUENCE</scope>
    <source>
        <strain evidence="2">E1425</strain>
    </source>
</reference>
<gene>
    <name evidence="2" type="ORF">EMPS_07957</name>
</gene>
<dbReference type="EMBL" id="BQFW01000011">
    <property type="protein sequence ID" value="GJJ75599.1"/>
    <property type="molecule type" value="Genomic_DNA"/>
</dbReference>
<feature type="region of interest" description="Disordered" evidence="1">
    <location>
        <begin position="535"/>
        <end position="556"/>
    </location>
</feature>
<dbReference type="OrthoDB" id="10258445at2759"/>
<accession>A0A9P3HF94</accession>
<protein>
    <recommendedName>
        <fullName evidence="4">F-box domain-containing protein</fullName>
    </recommendedName>
</protein>
<feature type="region of interest" description="Disordered" evidence="1">
    <location>
        <begin position="607"/>
        <end position="627"/>
    </location>
</feature>
<feature type="region of interest" description="Disordered" evidence="1">
    <location>
        <begin position="651"/>
        <end position="672"/>
    </location>
</feature>
<evidence type="ECO:0008006" key="4">
    <source>
        <dbReference type="Google" id="ProtNLM"/>
    </source>
</evidence>
<dbReference type="SUPFAM" id="SSF52047">
    <property type="entry name" value="RNI-like"/>
    <property type="match status" value="1"/>
</dbReference>
<proteinExistence type="predicted"/>
<evidence type="ECO:0000256" key="1">
    <source>
        <dbReference type="SAM" id="MobiDB-lite"/>
    </source>
</evidence>
<feature type="region of interest" description="Disordered" evidence="1">
    <location>
        <begin position="452"/>
        <end position="516"/>
    </location>
</feature>
<dbReference type="PANTHER" id="PTHR13318">
    <property type="entry name" value="PARTNER OF PAIRED, ISOFORM B-RELATED"/>
    <property type="match status" value="1"/>
</dbReference>
<reference evidence="2" key="2">
    <citation type="journal article" date="2022" name="Microbiol. Resour. Announc.">
        <title>Whole-Genome Sequence of Entomortierella parvispora E1425, a Mucoromycotan Fungus Associated with Burkholderiaceae-Related Endosymbiotic Bacteria.</title>
        <authorList>
            <person name="Herlambang A."/>
            <person name="Guo Y."/>
            <person name="Takashima Y."/>
            <person name="Narisawa K."/>
            <person name="Ohta H."/>
            <person name="Nishizawa T."/>
        </authorList>
    </citation>
    <scope>NUCLEOTIDE SEQUENCE</scope>
    <source>
        <strain evidence="2">E1425</strain>
    </source>
</reference>
<dbReference type="AlphaFoldDB" id="A0A9P3HF94"/>
<dbReference type="InterPro" id="IPR001611">
    <property type="entry name" value="Leu-rich_rpt"/>
</dbReference>
<dbReference type="InterPro" id="IPR032675">
    <property type="entry name" value="LRR_dom_sf"/>
</dbReference>
<sequence>MSHISPLHIPEILHQILSSRNIILPSDLLAASLVNKHWFDITKTVRWYEVELDTESWVDPYYQALVTQLQLNGALVRILVLKECGADRARFNKVLSTMTRLQTIVIDRVTLYNCPSFHLRALDSMPLSQLRYLALPRISSSSNGIETLLGICQAAKGLRHLDLIDSELGDADLKAIADACSSVRSLDLSRSELVTFKDFFPVRARQHAHPPWLSLSSSGVAAASTQCVAMTPDSDMHAVQCSQSTDPGPYPQSATPRHDNNISINTHNNNSIFNTADSTSSLDNFPEGQVQQRGGGGGGGGGVGQSVQKYVKRSGAPKSRLLEEDTVFMHLKELSLVFCFGIANAEFQSLFWALCPKSLSALNLQFTHIEDSGLETLAAAGGRTLTSLSVSYCSQITARGIRAVVHNCSALLELEFLSCDQVSADCFLGLAPWACKRLKRLEFTFHPTVLFSANNNNNNNNPTANPGEDNDEPINGQSQEQALVSHPQQQGQTAVATPSTLALSEDRPGKKPKQTPMEIQLCSTGHVYAPKDPLWCHSHQNHDENDDRDSNSDVNLEDGEKESIFQQTQDDPTHGRASIQKEYHAMFRQLKQLSHLRSLHIYNSPLLSGNSGSGDQEFGESGIQGPGMEMVAPTEVAAPSNTPAVVEIEEDPHDDIGSSSGSGSSSGYNSSQDYHVDVSHRVDTEMSAPLPSDDRLEQRIRSRAPTGVQSPGPWNIPLAAFRTTRPGSAGAGKDADATTPIHPFSLRVGMKALGRLHELEALTLYERLPMTVGENEVKWMTKSLPQLVTLQLRGAIEISEHARRRMAARRPSVRVQVCSLFENVCL</sequence>
<dbReference type="Pfam" id="PF13516">
    <property type="entry name" value="LRR_6"/>
    <property type="match status" value="2"/>
</dbReference>
<organism evidence="2 3">
    <name type="scientific">Entomortierella parvispora</name>
    <dbReference type="NCBI Taxonomy" id="205924"/>
    <lineage>
        <taxon>Eukaryota</taxon>
        <taxon>Fungi</taxon>
        <taxon>Fungi incertae sedis</taxon>
        <taxon>Mucoromycota</taxon>
        <taxon>Mortierellomycotina</taxon>
        <taxon>Mortierellomycetes</taxon>
        <taxon>Mortierellales</taxon>
        <taxon>Mortierellaceae</taxon>
        <taxon>Entomortierella</taxon>
    </lineage>
</organism>
<keyword evidence="3" id="KW-1185">Reference proteome</keyword>
<feature type="compositionally biased region" description="Polar residues" evidence="1">
    <location>
        <begin position="475"/>
        <end position="502"/>
    </location>
</feature>
<name>A0A9P3HF94_9FUNG</name>
<evidence type="ECO:0000313" key="2">
    <source>
        <dbReference type="EMBL" id="GJJ75599.1"/>
    </source>
</evidence>
<comment type="caution">
    <text evidence="2">The sequence shown here is derived from an EMBL/GenBank/DDBJ whole genome shotgun (WGS) entry which is preliminary data.</text>
</comment>
<feature type="compositionally biased region" description="Low complexity" evidence="1">
    <location>
        <begin position="657"/>
        <end position="671"/>
    </location>
</feature>
<feature type="compositionally biased region" description="Basic and acidic residues" evidence="1">
    <location>
        <begin position="540"/>
        <end position="551"/>
    </location>
</feature>